<dbReference type="CDD" id="cd12914">
    <property type="entry name" value="PDC1_DGC_like"/>
    <property type="match status" value="1"/>
</dbReference>
<dbReference type="CDD" id="cd12915">
    <property type="entry name" value="PDC2_DGC_like"/>
    <property type="match status" value="1"/>
</dbReference>
<evidence type="ECO:0000256" key="2">
    <source>
        <dbReference type="ARBA" id="ARBA00012528"/>
    </source>
</evidence>
<keyword evidence="3" id="KW-1003">Cell membrane</keyword>
<gene>
    <name evidence="11" type="ORF">GCM10007320_53970</name>
</gene>
<protein>
    <recommendedName>
        <fullName evidence="2">diguanylate cyclase</fullName>
        <ecNumber evidence="2">2.7.7.65</ecNumber>
    </recommendedName>
</protein>
<dbReference type="SUPFAM" id="SSF55073">
    <property type="entry name" value="Nucleotide cyclase"/>
    <property type="match status" value="1"/>
</dbReference>
<evidence type="ECO:0000256" key="8">
    <source>
        <dbReference type="SAM" id="MobiDB-lite"/>
    </source>
</evidence>
<evidence type="ECO:0000256" key="5">
    <source>
        <dbReference type="ARBA" id="ARBA00022989"/>
    </source>
</evidence>
<accession>A0ABQ3G934</accession>
<dbReference type="Gene3D" id="3.30.70.270">
    <property type="match status" value="1"/>
</dbReference>
<evidence type="ECO:0000256" key="6">
    <source>
        <dbReference type="ARBA" id="ARBA00023136"/>
    </source>
</evidence>
<dbReference type="SUPFAM" id="SSF103190">
    <property type="entry name" value="Sensory domain-like"/>
    <property type="match status" value="1"/>
</dbReference>
<feature type="domain" description="GGDEF" evidence="10">
    <location>
        <begin position="384"/>
        <end position="520"/>
    </location>
</feature>
<dbReference type="Gene3D" id="3.30.450.20">
    <property type="entry name" value="PAS domain"/>
    <property type="match status" value="2"/>
</dbReference>
<dbReference type="InterPro" id="IPR050469">
    <property type="entry name" value="Diguanylate_Cyclase"/>
</dbReference>
<dbReference type="CDD" id="cd01949">
    <property type="entry name" value="GGDEF"/>
    <property type="match status" value="1"/>
</dbReference>
<comment type="caution">
    <text evidence="11">The sequence shown here is derived from an EMBL/GenBank/DDBJ whole genome shotgun (WGS) entry which is preliminary data.</text>
</comment>
<comment type="catalytic activity">
    <reaction evidence="7">
        <text>2 GTP = 3',3'-c-di-GMP + 2 diphosphate</text>
        <dbReference type="Rhea" id="RHEA:24898"/>
        <dbReference type="ChEBI" id="CHEBI:33019"/>
        <dbReference type="ChEBI" id="CHEBI:37565"/>
        <dbReference type="ChEBI" id="CHEBI:58805"/>
        <dbReference type="EC" id="2.7.7.65"/>
    </reaction>
</comment>
<feature type="transmembrane region" description="Helical" evidence="9">
    <location>
        <begin position="34"/>
        <end position="52"/>
    </location>
</feature>
<dbReference type="InterPro" id="IPR033479">
    <property type="entry name" value="dCache_1"/>
</dbReference>
<proteinExistence type="predicted"/>
<reference evidence="12" key="1">
    <citation type="journal article" date="2019" name="Int. J. Syst. Evol. Microbiol.">
        <title>The Global Catalogue of Microorganisms (GCM) 10K type strain sequencing project: providing services to taxonomists for standard genome sequencing and annotation.</title>
        <authorList>
            <consortium name="The Broad Institute Genomics Platform"/>
            <consortium name="The Broad Institute Genome Sequencing Center for Infectious Disease"/>
            <person name="Wu L."/>
            <person name="Ma J."/>
        </authorList>
    </citation>
    <scope>NUCLEOTIDE SEQUENCE [LARGE SCALE GENOMIC DNA]</scope>
    <source>
        <strain evidence="12">KCTC 23314</strain>
    </source>
</reference>
<evidence type="ECO:0000313" key="11">
    <source>
        <dbReference type="EMBL" id="GHC98361.1"/>
    </source>
</evidence>
<comment type="subcellular location">
    <subcellularLocation>
        <location evidence="1">Cell membrane</location>
        <topology evidence="1">Multi-pass membrane protein</topology>
    </subcellularLocation>
</comment>
<dbReference type="SMART" id="SM00267">
    <property type="entry name" value="GGDEF"/>
    <property type="match status" value="1"/>
</dbReference>
<dbReference type="PROSITE" id="PS50887">
    <property type="entry name" value="GGDEF"/>
    <property type="match status" value="1"/>
</dbReference>
<organism evidence="11 12">
    <name type="scientific">Pseudorhodoferax aquiterrae</name>
    <dbReference type="NCBI Taxonomy" id="747304"/>
    <lineage>
        <taxon>Bacteria</taxon>
        <taxon>Pseudomonadati</taxon>
        <taxon>Pseudomonadota</taxon>
        <taxon>Betaproteobacteria</taxon>
        <taxon>Burkholderiales</taxon>
        <taxon>Comamonadaceae</taxon>
    </lineage>
</organism>
<dbReference type="InterPro" id="IPR000160">
    <property type="entry name" value="GGDEF_dom"/>
</dbReference>
<sequence>MNEELLEPTTGFSEFAEPRDPPESPRPRTFIARWLIGFVGLALLATNVWLVVTTRKHEIAQTHLVNTNLARAMSDRVEVSIAQVEHILDSLVHALERDEITNDLLLDLQPVLVNHVARTDQLQGLFLYNAGGALIATSEPLWDEGSNNSDRPYFLHHRSNSSGSALVGAPIISRSSGKWVVPISRRINDADGGFEGVVLATLSLEHLRLVLERFDVGEGAVTLSIAGHYAARHPLIASDIGKPADAVELVLGKTSAGFGDAPSPIDGVPRFYSFERGRTYPVLVIASSSHDEVLSAWRVSSWLQTLWVLLLCAALLGGLRVIRRALRQRLRAEKELREAHGALALANARLQKLAQLDGLTGLPNRGYFDRRLERSFKQAQRDGTALAVIMVDVDFFKQFNDTYGHVKGDSCLVRVAAALRTVVRRPEDLVARYGGEEMVILLRGTDLEGAGAVAEACRGAVKDLAIAHAGSTMGIVTVSLGVAALVPGPQSTSTALVSAADKALYRAKQQGRNQVARSFSSDPKLGA</sequence>
<dbReference type="NCBIfam" id="TIGR00254">
    <property type="entry name" value="GGDEF"/>
    <property type="match status" value="1"/>
</dbReference>
<feature type="transmembrane region" description="Helical" evidence="9">
    <location>
        <begin position="302"/>
        <end position="322"/>
    </location>
</feature>
<dbReference type="InterPro" id="IPR029151">
    <property type="entry name" value="Sensor-like_sf"/>
</dbReference>
<dbReference type="Pfam" id="PF00990">
    <property type="entry name" value="GGDEF"/>
    <property type="match status" value="1"/>
</dbReference>
<dbReference type="EMBL" id="BMYK01000026">
    <property type="protein sequence ID" value="GHC98361.1"/>
    <property type="molecule type" value="Genomic_DNA"/>
</dbReference>
<dbReference type="InterPro" id="IPR043128">
    <property type="entry name" value="Rev_trsase/Diguanyl_cyclase"/>
</dbReference>
<evidence type="ECO:0000259" key="10">
    <source>
        <dbReference type="PROSITE" id="PS50887"/>
    </source>
</evidence>
<dbReference type="RefSeq" id="WP_189689978.1">
    <property type="nucleotide sequence ID" value="NZ_BMYK01000026.1"/>
</dbReference>
<feature type="region of interest" description="Disordered" evidence="8">
    <location>
        <begin position="1"/>
        <end position="25"/>
    </location>
</feature>
<keyword evidence="5 9" id="KW-1133">Transmembrane helix</keyword>
<evidence type="ECO:0000256" key="7">
    <source>
        <dbReference type="ARBA" id="ARBA00034247"/>
    </source>
</evidence>
<keyword evidence="4 9" id="KW-0812">Transmembrane</keyword>
<dbReference type="PANTHER" id="PTHR45138:SF9">
    <property type="entry name" value="DIGUANYLATE CYCLASE DGCM-RELATED"/>
    <property type="match status" value="1"/>
</dbReference>
<keyword evidence="6 9" id="KW-0472">Membrane</keyword>
<dbReference type="EC" id="2.7.7.65" evidence="2"/>
<evidence type="ECO:0000256" key="3">
    <source>
        <dbReference type="ARBA" id="ARBA00022475"/>
    </source>
</evidence>
<evidence type="ECO:0000313" key="12">
    <source>
        <dbReference type="Proteomes" id="UP000626210"/>
    </source>
</evidence>
<evidence type="ECO:0000256" key="4">
    <source>
        <dbReference type="ARBA" id="ARBA00022692"/>
    </source>
</evidence>
<dbReference type="InterPro" id="IPR029787">
    <property type="entry name" value="Nucleotide_cyclase"/>
</dbReference>
<dbReference type="Proteomes" id="UP000626210">
    <property type="component" value="Unassembled WGS sequence"/>
</dbReference>
<name>A0ABQ3G934_9BURK</name>
<feature type="compositionally biased region" description="Basic and acidic residues" evidence="8">
    <location>
        <begin position="16"/>
        <end position="25"/>
    </location>
</feature>
<dbReference type="PANTHER" id="PTHR45138">
    <property type="entry name" value="REGULATORY COMPONENTS OF SENSORY TRANSDUCTION SYSTEM"/>
    <property type="match status" value="1"/>
</dbReference>
<evidence type="ECO:0000256" key="9">
    <source>
        <dbReference type="SAM" id="Phobius"/>
    </source>
</evidence>
<dbReference type="Pfam" id="PF02743">
    <property type="entry name" value="dCache_1"/>
    <property type="match status" value="1"/>
</dbReference>
<evidence type="ECO:0000256" key="1">
    <source>
        <dbReference type="ARBA" id="ARBA00004651"/>
    </source>
</evidence>
<keyword evidence="12" id="KW-1185">Reference proteome</keyword>